<proteinExistence type="predicted"/>
<dbReference type="EMBL" id="MHWB01000011">
    <property type="protein sequence ID" value="OHB01610.1"/>
    <property type="molecule type" value="Genomic_DNA"/>
</dbReference>
<dbReference type="Proteomes" id="UP000177707">
    <property type="component" value="Unassembled WGS sequence"/>
</dbReference>
<accession>A0A1G2TYA9</accession>
<reference evidence="1 2" key="1">
    <citation type="journal article" date="2016" name="Nat. Commun.">
        <title>Thousands of microbial genomes shed light on interconnected biogeochemical processes in an aquifer system.</title>
        <authorList>
            <person name="Anantharaman K."/>
            <person name="Brown C.T."/>
            <person name="Hug L.A."/>
            <person name="Sharon I."/>
            <person name="Castelle C.J."/>
            <person name="Probst A.J."/>
            <person name="Thomas B.C."/>
            <person name="Singh A."/>
            <person name="Wilkins M.J."/>
            <person name="Karaoz U."/>
            <person name="Brodie E.L."/>
            <person name="Williams K.H."/>
            <person name="Hubbard S.S."/>
            <person name="Banfield J.F."/>
        </authorList>
    </citation>
    <scope>NUCLEOTIDE SEQUENCE [LARGE SCALE GENOMIC DNA]</scope>
</reference>
<name>A0A1G2TYA9_9BACT</name>
<gene>
    <name evidence="1" type="ORF">A3A96_02995</name>
</gene>
<sequence length="226" mass="25230">MSNLMLDVDQAGELKAAFRRGHWTNGQIKSLCEEDVLSRVRMVIEGTAEIVVKSVLSLVATVKVAIVGAKKTADCFIDKTRYCYRDADLDGWLPEDQSIQPESKFSVQRLNTPATFKQAVESFLGVTGDIPMLAKTLRERGCVTTLPTIETLIEQQEGGQDVDLRTNGYANFFFVEEKAENEGEEPSVSVVSADRGGGQWGVSVRRLAHDSEWDTEDRFFFRNKTL</sequence>
<dbReference type="AlphaFoldDB" id="A0A1G2TYA9"/>
<organism evidence="1 2">
    <name type="scientific">Candidatus Zambryskibacteria bacterium RIFCSPLOWO2_01_FULL_39_39</name>
    <dbReference type="NCBI Taxonomy" id="1802758"/>
    <lineage>
        <taxon>Bacteria</taxon>
        <taxon>Candidatus Zambryskiibacteriota</taxon>
    </lineage>
</organism>
<comment type="caution">
    <text evidence="1">The sequence shown here is derived from an EMBL/GenBank/DDBJ whole genome shotgun (WGS) entry which is preliminary data.</text>
</comment>
<protein>
    <submittedName>
        <fullName evidence="1">Uncharacterized protein</fullName>
    </submittedName>
</protein>
<evidence type="ECO:0000313" key="2">
    <source>
        <dbReference type="Proteomes" id="UP000177707"/>
    </source>
</evidence>
<dbReference type="STRING" id="1802758.A3A96_02995"/>
<evidence type="ECO:0000313" key="1">
    <source>
        <dbReference type="EMBL" id="OHB01610.1"/>
    </source>
</evidence>